<keyword evidence="2" id="KW-1185">Reference proteome</keyword>
<proteinExistence type="predicted"/>
<name>A0ABS0IW50_9GAMM</name>
<reference evidence="1 2" key="1">
    <citation type="submission" date="2020-11" db="EMBL/GenBank/DDBJ databases">
        <title>Enhanced detection system for hospital associated transmission using whole genome sequencing surveillance.</title>
        <authorList>
            <person name="Harrison L.H."/>
            <person name="Van Tyne D."/>
            <person name="Marsh J.W."/>
            <person name="Griffith M.P."/>
            <person name="Snyder D.J."/>
            <person name="Cooper V.S."/>
            <person name="Mustapha M."/>
        </authorList>
    </citation>
    <scope>NUCLEOTIDE SEQUENCE [LARGE SCALE GENOMIC DNA]</scope>
    <source>
        <strain evidence="1 2">PR00075</strain>
    </source>
</reference>
<evidence type="ECO:0000313" key="2">
    <source>
        <dbReference type="Proteomes" id="UP000614721"/>
    </source>
</evidence>
<accession>A0ABS0IW50</accession>
<evidence type="ECO:0000313" key="1">
    <source>
        <dbReference type="EMBL" id="MBG2879931.1"/>
    </source>
</evidence>
<gene>
    <name evidence="1" type="ORF">I4902_11675</name>
</gene>
<dbReference type="Proteomes" id="UP000614721">
    <property type="component" value="Unassembled WGS sequence"/>
</dbReference>
<dbReference type="EMBL" id="JADSJP010000018">
    <property type="protein sequence ID" value="MBG2879931.1"/>
    <property type="molecule type" value="Genomic_DNA"/>
</dbReference>
<sequence length="146" mass="17469">MLTPKLINYFKDQNWWFEEEEPQYREALMALNIDIQSDFAKFYLHVEDNPTFLNKRGEEIYQIGWFLVNSDTYLLNIKNIHHPRFNLSTDYLPLDMFEGEYGYFYNQKTGEVVGLGVGKSLQDFLEGKLKPQWDSFSDFLAYFFDI</sequence>
<organism evidence="1 2">
    <name type="scientific">Proteus alimentorum</name>
    <dbReference type="NCBI Taxonomy" id="1973495"/>
    <lineage>
        <taxon>Bacteria</taxon>
        <taxon>Pseudomonadati</taxon>
        <taxon>Pseudomonadota</taxon>
        <taxon>Gammaproteobacteria</taxon>
        <taxon>Enterobacterales</taxon>
        <taxon>Morganellaceae</taxon>
        <taxon>Proteus</taxon>
    </lineage>
</organism>
<evidence type="ECO:0008006" key="3">
    <source>
        <dbReference type="Google" id="ProtNLM"/>
    </source>
</evidence>
<dbReference type="RefSeq" id="WP_196568482.1">
    <property type="nucleotide sequence ID" value="NZ_JADRYY010000031.1"/>
</dbReference>
<comment type="caution">
    <text evidence="1">The sequence shown here is derived from an EMBL/GenBank/DDBJ whole genome shotgun (WGS) entry which is preliminary data.</text>
</comment>
<protein>
    <recommendedName>
        <fullName evidence="3">SMI1/KNR4 family protein</fullName>
    </recommendedName>
</protein>